<dbReference type="InterPro" id="IPR023827">
    <property type="entry name" value="Peptidase_S8_Asp-AS"/>
</dbReference>
<dbReference type="InterPro" id="IPR005546">
    <property type="entry name" value="Autotransporte_beta"/>
</dbReference>
<evidence type="ECO:0000256" key="1">
    <source>
        <dbReference type="ARBA" id="ARBA00011073"/>
    </source>
</evidence>
<evidence type="ECO:0000256" key="2">
    <source>
        <dbReference type="ARBA" id="ARBA00022670"/>
    </source>
</evidence>
<keyword evidence="2 6" id="KW-0645">Protease</keyword>
<dbReference type="InterPro" id="IPR036852">
    <property type="entry name" value="Peptidase_S8/S53_dom_sf"/>
</dbReference>
<reference evidence="9 10" key="1">
    <citation type="submission" date="2019-03" db="EMBL/GenBank/DDBJ databases">
        <title>Genomic Encyclopedia of Type Strains, Phase IV (KMG-IV): sequencing the most valuable type-strain genomes for metagenomic binning, comparative biology and taxonomic classification.</title>
        <authorList>
            <person name="Goeker M."/>
        </authorList>
    </citation>
    <scope>NUCLEOTIDE SEQUENCE [LARGE SCALE GENOMIC DNA]</scope>
    <source>
        <strain evidence="9 10">DSM 13605</strain>
    </source>
</reference>
<organism evidence="9 10">
    <name type="scientific">Thermomonas haemolytica</name>
    <dbReference type="NCBI Taxonomy" id="141949"/>
    <lineage>
        <taxon>Bacteria</taxon>
        <taxon>Pseudomonadati</taxon>
        <taxon>Pseudomonadota</taxon>
        <taxon>Gammaproteobacteria</taxon>
        <taxon>Lysobacterales</taxon>
        <taxon>Lysobacteraceae</taxon>
        <taxon>Thermomonas</taxon>
    </lineage>
</organism>
<dbReference type="CDD" id="cd04848">
    <property type="entry name" value="Peptidases_S8_Autotransporter_serine_protease_like"/>
    <property type="match status" value="1"/>
</dbReference>
<evidence type="ECO:0000256" key="3">
    <source>
        <dbReference type="ARBA" id="ARBA00022729"/>
    </source>
</evidence>
<dbReference type="InterPro" id="IPR000209">
    <property type="entry name" value="Peptidase_S8/S53_dom"/>
</dbReference>
<comment type="caution">
    <text evidence="9">The sequence shown here is derived from an EMBL/GenBank/DDBJ whole genome shotgun (WGS) entry which is preliminary data.</text>
</comment>
<sequence length="970" mass="99307">MPIIQTLPARRPLAALLPCAIALLLAACGGGGGGVRSSPPPSPPTTPGGGIGFTPTVANDSSLVVNPPAIPTLAGPASLPQYSQHLVLTNAAGALGAGLKGQGVTIGLVDTGVNRQNPALAGRVTASFIHVDPATNNTSVDDVVGHGTVVAEMAAGKGIGSWGGGVAQGANIVSSRIISDAPPVDDGSGAGNEIHAGEGYGDFFQAINAELANAGAKIINNSWGGLYWNDPALTTELANAWRDFVVNRGGIIVFANGNSGGDPRYAGEPSDNARLPTLANDPLLEKGWLTVGALDPNNPTQLTSYSQQCGSAMNYCLVAPGNVVFIDPQAKVGDASYALYQGGGTSFAAPQVAGAAAVVWSAFPYLSNDQVRQLLLGGAKDLGAPGVDPVFGWGLLDVTKAAMGPSNFAWGDFSVAFSGNSVWRNEIVGSGGLIKGGSGILTLAEAGRFTGDTRVDAGGLDVRKGLRGNLAVADGATVWASGAFGGNVANSGRFLVGASNPATIAGNFQQASSGNLGVWLGSPLLVSGSASLAGTMSILGVKTGYTTSAKETLLSANGGVSGTFSSLKAAPNVFLDASLGYDPTHVFLNINRIDVSKAVAALGLTGVAVPSAVRVESAMQAIDAQLGGIAPGGIGAAFIDAAGAFQQTASAGQASLSLRSLSGQLHGASLALMLEGIAASQHALGQRLDALMERPAQAGGWYRDLAGGGQLAQAGFDAVTLDTRGELVGHDWRLGDSALLGLAIDRQQQASWLGALGDRSFGVQREVQLYAAAWRGPWQAQASLASGSVQRQMQRSLLLGGLQDHVGSRLSGGYLGLSLELARRLQAGPLTLRPYLAGDYVRVANDGFAEAGATGFGLQARAWDSRRWQGAAGLRAERGWRSGDVQWTLDAWMEWRRTLASAGTAFDASFTGLEQWAPLQGMALSPRARQFGLGLGAQFGRHGLLRFDLGRRDDGLRQTGMAQLQAGYRF</sequence>
<dbReference type="PANTHER" id="PTHR43806:SF11">
    <property type="entry name" value="CEREVISIN-RELATED"/>
    <property type="match status" value="1"/>
</dbReference>
<dbReference type="SUPFAM" id="SSF103515">
    <property type="entry name" value="Autotransporter"/>
    <property type="match status" value="1"/>
</dbReference>
<dbReference type="PROSITE" id="PS00138">
    <property type="entry name" value="SUBTILASE_SER"/>
    <property type="match status" value="1"/>
</dbReference>
<proteinExistence type="inferred from homology"/>
<comment type="similarity">
    <text evidence="1 6">Belongs to the peptidase S8 family.</text>
</comment>
<accession>A0A4R3N9F4</accession>
<dbReference type="InterPro" id="IPR050131">
    <property type="entry name" value="Peptidase_S8_subtilisin-like"/>
</dbReference>
<dbReference type="Gene3D" id="2.40.128.130">
    <property type="entry name" value="Autotransporter beta-domain"/>
    <property type="match status" value="1"/>
</dbReference>
<keyword evidence="5 6" id="KW-0720">Serine protease</keyword>
<evidence type="ECO:0000256" key="4">
    <source>
        <dbReference type="ARBA" id="ARBA00022801"/>
    </source>
</evidence>
<dbReference type="Proteomes" id="UP000295414">
    <property type="component" value="Unassembled WGS sequence"/>
</dbReference>
<dbReference type="SMART" id="SM00869">
    <property type="entry name" value="Autotransporter"/>
    <property type="match status" value="1"/>
</dbReference>
<evidence type="ECO:0000313" key="10">
    <source>
        <dbReference type="Proteomes" id="UP000295414"/>
    </source>
</evidence>
<name>A0A4R3N9F4_9GAMM</name>
<evidence type="ECO:0000256" key="5">
    <source>
        <dbReference type="ARBA" id="ARBA00022825"/>
    </source>
</evidence>
<dbReference type="NCBIfam" id="TIGR02601">
    <property type="entry name" value="autotrns_rpt"/>
    <property type="match status" value="1"/>
</dbReference>
<dbReference type="PRINTS" id="PR00723">
    <property type="entry name" value="SUBTILISIN"/>
</dbReference>
<dbReference type="InterPro" id="IPR023828">
    <property type="entry name" value="Peptidase_S8_Ser-AS"/>
</dbReference>
<dbReference type="Pfam" id="PF00082">
    <property type="entry name" value="Peptidase_S8"/>
    <property type="match status" value="1"/>
</dbReference>
<evidence type="ECO:0000256" key="6">
    <source>
        <dbReference type="PROSITE-ProRule" id="PRU01240"/>
    </source>
</evidence>
<dbReference type="Pfam" id="PF03797">
    <property type="entry name" value="Autotransporter"/>
    <property type="match status" value="1"/>
</dbReference>
<evidence type="ECO:0000313" key="9">
    <source>
        <dbReference type="EMBL" id="TCT25845.1"/>
    </source>
</evidence>
<dbReference type="InterPro" id="IPR036709">
    <property type="entry name" value="Autotransporte_beta_dom_sf"/>
</dbReference>
<evidence type="ECO:0000259" key="8">
    <source>
        <dbReference type="PROSITE" id="PS51208"/>
    </source>
</evidence>
<dbReference type="Gene3D" id="3.40.50.200">
    <property type="entry name" value="Peptidase S8/S53 domain"/>
    <property type="match status" value="1"/>
</dbReference>
<dbReference type="EMBL" id="SMAP01000001">
    <property type="protein sequence ID" value="TCT25845.1"/>
    <property type="molecule type" value="Genomic_DNA"/>
</dbReference>
<dbReference type="PROSITE" id="PS51208">
    <property type="entry name" value="AUTOTRANSPORTER"/>
    <property type="match status" value="1"/>
</dbReference>
<protein>
    <submittedName>
        <fullName evidence="9">Autotransporter-associated beta strand protein</fullName>
    </submittedName>
</protein>
<dbReference type="PROSITE" id="PS00136">
    <property type="entry name" value="SUBTILASE_ASP"/>
    <property type="match status" value="1"/>
</dbReference>
<evidence type="ECO:0000256" key="7">
    <source>
        <dbReference type="SAM" id="MobiDB-lite"/>
    </source>
</evidence>
<feature type="active site" description="Charge relay system" evidence="6">
    <location>
        <position position="110"/>
    </location>
</feature>
<dbReference type="InterPro" id="IPR034061">
    <property type="entry name" value="Peptidases_S8_Autotransporter"/>
</dbReference>
<dbReference type="InterPro" id="IPR013425">
    <property type="entry name" value="Autotrns_rpt"/>
</dbReference>
<dbReference type="InterPro" id="IPR015500">
    <property type="entry name" value="Peptidase_S8_subtilisin-rel"/>
</dbReference>
<feature type="active site" description="Charge relay system" evidence="6">
    <location>
        <position position="146"/>
    </location>
</feature>
<keyword evidence="10" id="KW-1185">Reference proteome</keyword>
<feature type="active site" description="Charge relay system" evidence="6">
    <location>
        <position position="346"/>
    </location>
</feature>
<dbReference type="AlphaFoldDB" id="A0A4R3N9F4"/>
<keyword evidence="3" id="KW-0732">Signal</keyword>
<dbReference type="PROSITE" id="PS51892">
    <property type="entry name" value="SUBTILASE"/>
    <property type="match status" value="1"/>
</dbReference>
<dbReference type="GO" id="GO:0006508">
    <property type="term" value="P:proteolysis"/>
    <property type="evidence" value="ECO:0007669"/>
    <property type="project" value="UniProtKB-KW"/>
</dbReference>
<gene>
    <name evidence="9" type="ORF">EDC34_101171</name>
</gene>
<dbReference type="RefSeq" id="WP_162797644.1">
    <property type="nucleotide sequence ID" value="NZ_MSZW01000005.1"/>
</dbReference>
<feature type="region of interest" description="Disordered" evidence="7">
    <location>
        <begin position="33"/>
        <end position="53"/>
    </location>
</feature>
<dbReference type="SUPFAM" id="SSF52743">
    <property type="entry name" value="Subtilisin-like"/>
    <property type="match status" value="1"/>
</dbReference>
<feature type="domain" description="Autotransporter" evidence="8">
    <location>
        <begin position="693"/>
        <end position="970"/>
    </location>
</feature>
<keyword evidence="4 6" id="KW-0378">Hydrolase</keyword>
<dbReference type="GO" id="GO:0004252">
    <property type="term" value="F:serine-type endopeptidase activity"/>
    <property type="evidence" value="ECO:0007669"/>
    <property type="project" value="UniProtKB-UniRule"/>
</dbReference>
<dbReference type="PANTHER" id="PTHR43806">
    <property type="entry name" value="PEPTIDASE S8"/>
    <property type="match status" value="1"/>
</dbReference>